<dbReference type="EMBL" id="ML769466">
    <property type="protein sequence ID" value="KAE9399675.1"/>
    <property type="molecule type" value="Genomic_DNA"/>
</dbReference>
<sequence>MRRSSSSTFGKALKPDSGFMTRDLSLRTNDDIDEIQEKRLSLGSIVEQRAGAKVCVPLKFGQTRSKLFVKTTSMEITEEKSNVYSRWRSIAHSSPELWTNLTIELPPALKTEADASKLEERITEWILRTSSNLSIDLQVNGPFFRHRQDRPADIQMDIYTKLCRTIITAARRFL</sequence>
<proteinExistence type="predicted"/>
<evidence type="ECO:0000313" key="1">
    <source>
        <dbReference type="EMBL" id="KAE9399675.1"/>
    </source>
</evidence>
<protein>
    <submittedName>
        <fullName evidence="1">Uncharacterized protein</fullName>
    </submittedName>
</protein>
<gene>
    <name evidence="1" type="ORF">BT96DRAFT_939225</name>
</gene>
<organism evidence="1 2">
    <name type="scientific">Gymnopus androsaceus JB14</name>
    <dbReference type="NCBI Taxonomy" id="1447944"/>
    <lineage>
        <taxon>Eukaryota</taxon>
        <taxon>Fungi</taxon>
        <taxon>Dikarya</taxon>
        <taxon>Basidiomycota</taxon>
        <taxon>Agaricomycotina</taxon>
        <taxon>Agaricomycetes</taxon>
        <taxon>Agaricomycetidae</taxon>
        <taxon>Agaricales</taxon>
        <taxon>Marasmiineae</taxon>
        <taxon>Omphalotaceae</taxon>
        <taxon>Gymnopus</taxon>
    </lineage>
</organism>
<keyword evidence="2" id="KW-1185">Reference proteome</keyword>
<dbReference type="Proteomes" id="UP000799118">
    <property type="component" value="Unassembled WGS sequence"/>
</dbReference>
<dbReference type="OrthoDB" id="2269034at2759"/>
<accession>A0A6A4HSH5</accession>
<reference evidence="1" key="1">
    <citation type="journal article" date="2019" name="Environ. Microbiol.">
        <title>Fungal ecological strategies reflected in gene transcription - a case study of two litter decomposers.</title>
        <authorList>
            <person name="Barbi F."/>
            <person name="Kohler A."/>
            <person name="Barry K."/>
            <person name="Baskaran P."/>
            <person name="Daum C."/>
            <person name="Fauchery L."/>
            <person name="Ihrmark K."/>
            <person name="Kuo A."/>
            <person name="LaButti K."/>
            <person name="Lipzen A."/>
            <person name="Morin E."/>
            <person name="Grigoriev I.V."/>
            <person name="Henrissat B."/>
            <person name="Lindahl B."/>
            <person name="Martin F."/>
        </authorList>
    </citation>
    <scope>NUCLEOTIDE SEQUENCE</scope>
    <source>
        <strain evidence="1">JB14</strain>
    </source>
</reference>
<dbReference type="AlphaFoldDB" id="A0A6A4HSH5"/>
<name>A0A6A4HSH5_9AGAR</name>
<evidence type="ECO:0000313" key="2">
    <source>
        <dbReference type="Proteomes" id="UP000799118"/>
    </source>
</evidence>